<sequence length="289" mass="31339">MPEEAAEGGGESLGVGAVVDLGRAQMGRCDHQLRQAFPSAADDILGGLPAPVFGDFFQLPPIGDTPLYSDKPIVGRCAGLCAEGRAVFEPFTQSVTLETVFHQEGDNREQVQFCDALVRLREYKVTEDDHSLFSTRFWENLSSEERASFSDTLHLLPTREAVDTLNTLRISQLGKPVVKCLVNGCQGIVKKICYLPGSDVSLGPPTPGWDGIDPSWIPIVPVTTRWDDRTGKSLSRTQLPLTLAWAMIATVHFIHAFEIPTFGCSNGGVNEHDVAVLTGGSWNMPKGCG</sequence>
<proteinExistence type="predicted"/>
<keyword evidence="2" id="KW-1185">Reference proteome</keyword>
<organism evidence="1 2">
    <name type="scientific">Mycena albidolilacea</name>
    <dbReference type="NCBI Taxonomy" id="1033008"/>
    <lineage>
        <taxon>Eukaryota</taxon>
        <taxon>Fungi</taxon>
        <taxon>Dikarya</taxon>
        <taxon>Basidiomycota</taxon>
        <taxon>Agaricomycotina</taxon>
        <taxon>Agaricomycetes</taxon>
        <taxon>Agaricomycetidae</taxon>
        <taxon>Agaricales</taxon>
        <taxon>Marasmiineae</taxon>
        <taxon>Mycenaceae</taxon>
        <taxon>Mycena</taxon>
    </lineage>
</organism>
<accession>A0AAD6YZF3</accession>
<evidence type="ECO:0000313" key="2">
    <source>
        <dbReference type="Proteomes" id="UP001218218"/>
    </source>
</evidence>
<reference evidence="1" key="1">
    <citation type="submission" date="2023-03" db="EMBL/GenBank/DDBJ databases">
        <title>Massive genome expansion in bonnet fungi (Mycena s.s.) driven by repeated elements and novel gene families across ecological guilds.</title>
        <authorList>
            <consortium name="Lawrence Berkeley National Laboratory"/>
            <person name="Harder C.B."/>
            <person name="Miyauchi S."/>
            <person name="Viragh M."/>
            <person name="Kuo A."/>
            <person name="Thoen E."/>
            <person name="Andreopoulos B."/>
            <person name="Lu D."/>
            <person name="Skrede I."/>
            <person name="Drula E."/>
            <person name="Henrissat B."/>
            <person name="Morin E."/>
            <person name="Kohler A."/>
            <person name="Barry K."/>
            <person name="LaButti K."/>
            <person name="Morin E."/>
            <person name="Salamov A."/>
            <person name="Lipzen A."/>
            <person name="Mereny Z."/>
            <person name="Hegedus B."/>
            <person name="Baldrian P."/>
            <person name="Stursova M."/>
            <person name="Weitz H."/>
            <person name="Taylor A."/>
            <person name="Grigoriev I.V."/>
            <person name="Nagy L.G."/>
            <person name="Martin F."/>
            <person name="Kauserud H."/>
        </authorList>
    </citation>
    <scope>NUCLEOTIDE SEQUENCE</scope>
    <source>
        <strain evidence="1">CBHHK002</strain>
    </source>
</reference>
<gene>
    <name evidence="1" type="ORF">DFH08DRAFT_826893</name>
</gene>
<dbReference type="AlphaFoldDB" id="A0AAD6YZF3"/>
<dbReference type="InterPro" id="IPR051055">
    <property type="entry name" value="PIF1_helicase"/>
</dbReference>
<dbReference type="PANTHER" id="PTHR47642">
    <property type="entry name" value="ATP-DEPENDENT DNA HELICASE"/>
    <property type="match status" value="1"/>
</dbReference>
<comment type="caution">
    <text evidence="1">The sequence shown here is derived from an EMBL/GenBank/DDBJ whole genome shotgun (WGS) entry which is preliminary data.</text>
</comment>
<evidence type="ECO:0000313" key="1">
    <source>
        <dbReference type="EMBL" id="KAJ7302146.1"/>
    </source>
</evidence>
<dbReference type="Proteomes" id="UP001218218">
    <property type="component" value="Unassembled WGS sequence"/>
</dbReference>
<dbReference type="EMBL" id="JARIHO010000120">
    <property type="protein sequence ID" value="KAJ7302146.1"/>
    <property type="molecule type" value="Genomic_DNA"/>
</dbReference>
<name>A0AAD6YZF3_9AGAR</name>
<protein>
    <submittedName>
        <fullName evidence="1">Uncharacterized protein</fullName>
    </submittedName>
</protein>